<dbReference type="AlphaFoldDB" id="A0A1M5UEL9"/>
<organism evidence="1 2">
    <name type="scientific">Chryseolinea serpens</name>
    <dbReference type="NCBI Taxonomy" id="947013"/>
    <lineage>
        <taxon>Bacteria</taxon>
        <taxon>Pseudomonadati</taxon>
        <taxon>Bacteroidota</taxon>
        <taxon>Cytophagia</taxon>
        <taxon>Cytophagales</taxon>
        <taxon>Fulvivirgaceae</taxon>
        <taxon>Chryseolinea</taxon>
    </lineage>
</organism>
<accession>A0A1M5UEL9</accession>
<dbReference type="EMBL" id="FQWQ01000003">
    <property type="protein sequence ID" value="SHH61407.1"/>
    <property type="molecule type" value="Genomic_DNA"/>
</dbReference>
<sequence>MNTKKIIKITFPLILLAGIYFLGSEPAKPKYDLALPQVPADPTGLVAYVKEKESHHKIKPDNESRIEWYDSVPKRTEYAVVYVHGFSASPMEGEPTHRRFAKEFGCNLYLPRLADHGIDTTEALLMMTPDRLWESAKEALAIGKQLGDKVILMSTSTGGTLSLKLAAEYPNDVYALINLSPNIAINNGAAFLLNNPWGLQIVRKVKGGEYSIDETEEFPQYWYTKYRLEATTQLEELVESTMTKDLFQRVKQPSLTVYYYKDEKDQDPTVKVSAMLEMNKALGTPDDMKEAVPIPGAGVHPLGFEKKCKDYPAVYGAVEKFALEKLKLTRTGEEMLVKN</sequence>
<dbReference type="SUPFAM" id="SSF53474">
    <property type="entry name" value="alpha/beta-Hydrolases"/>
    <property type="match status" value="1"/>
</dbReference>
<dbReference type="Gene3D" id="3.40.50.1820">
    <property type="entry name" value="alpha/beta hydrolase"/>
    <property type="match status" value="1"/>
</dbReference>
<gene>
    <name evidence="1" type="ORF">SAMN04488109_4634</name>
</gene>
<evidence type="ECO:0000313" key="2">
    <source>
        <dbReference type="Proteomes" id="UP000184212"/>
    </source>
</evidence>
<dbReference type="InterPro" id="IPR029058">
    <property type="entry name" value="AB_hydrolase_fold"/>
</dbReference>
<evidence type="ECO:0000313" key="1">
    <source>
        <dbReference type="EMBL" id="SHH61407.1"/>
    </source>
</evidence>
<dbReference type="STRING" id="947013.SAMN04488109_4634"/>
<dbReference type="Proteomes" id="UP000184212">
    <property type="component" value="Unassembled WGS sequence"/>
</dbReference>
<proteinExistence type="predicted"/>
<reference evidence="1 2" key="1">
    <citation type="submission" date="2016-11" db="EMBL/GenBank/DDBJ databases">
        <authorList>
            <person name="Jaros S."/>
            <person name="Januszkiewicz K."/>
            <person name="Wedrychowicz H."/>
        </authorList>
    </citation>
    <scope>NUCLEOTIDE SEQUENCE [LARGE SCALE GENOMIC DNA]</scope>
    <source>
        <strain evidence="1 2">DSM 24574</strain>
    </source>
</reference>
<keyword evidence="2" id="KW-1185">Reference proteome</keyword>
<protein>
    <submittedName>
        <fullName evidence="1">Esterase/lipase</fullName>
    </submittedName>
</protein>
<dbReference type="OrthoDB" id="5416147at2"/>
<dbReference type="RefSeq" id="WP_073138719.1">
    <property type="nucleotide sequence ID" value="NZ_FQWQ01000003.1"/>
</dbReference>
<name>A0A1M5UEL9_9BACT</name>